<dbReference type="PANTHER" id="PTHR47799:SF1">
    <property type="entry name" value="OMEGA-AMIDASE YAFV"/>
    <property type="match status" value="1"/>
</dbReference>
<dbReference type="Gene3D" id="3.60.110.10">
    <property type="entry name" value="Carbon-nitrogen hydrolase"/>
    <property type="match status" value="1"/>
</dbReference>
<dbReference type="PROSITE" id="PS50263">
    <property type="entry name" value="CN_HYDROLASE"/>
    <property type="match status" value="1"/>
</dbReference>
<keyword evidence="2 7" id="KW-0378">Hydrolase</keyword>
<evidence type="ECO:0000256" key="1">
    <source>
        <dbReference type="ARBA" id="ARBA00010613"/>
    </source>
</evidence>
<evidence type="ECO:0000256" key="3">
    <source>
        <dbReference type="ARBA" id="ARBA00039118"/>
    </source>
</evidence>
<dbReference type="GO" id="GO:0050152">
    <property type="term" value="F:omega-amidase activity"/>
    <property type="evidence" value="ECO:0007669"/>
    <property type="project" value="UniProtKB-EC"/>
</dbReference>
<evidence type="ECO:0000256" key="4">
    <source>
        <dbReference type="ARBA" id="ARBA00052904"/>
    </source>
</evidence>
<gene>
    <name evidence="7" type="ORF">BXY57_0275</name>
</gene>
<organism evidence="7 8">
    <name type="scientific">Thermoflavifilum aggregans</name>
    <dbReference type="NCBI Taxonomy" id="454188"/>
    <lineage>
        <taxon>Bacteria</taxon>
        <taxon>Pseudomonadati</taxon>
        <taxon>Bacteroidota</taxon>
        <taxon>Chitinophagia</taxon>
        <taxon>Chitinophagales</taxon>
        <taxon>Chitinophagaceae</taxon>
        <taxon>Thermoflavifilum</taxon>
    </lineage>
</organism>
<dbReference type="PANTHER" id="PTHR47799">
    <property type="entry name" value="OMEGA-AMIDASE YAFV"/>
    <property type="match status" value="1"/>
</dbReference>
<dbReference type="InterPro" id="IPR003010">
    <property type="entry name" value="C-N_Hydrolase"/>
</dbReference>
<feature type="domain" description="CN hydrolase" evidence="6">
    <location>
        <begin position="5"/>
        <end position="250"/>
    </location>
</feature>
<evidence type="ECO:0000313" key="7">
    <source>
        <dbReference type="EMBL" id="PJJ74713.1"/>
    </source>
</evidence>
<comment type="catalytic activity">
    <reaction evidence="4">
        <text>a monoamide of a dicarboxylate + H2O = a dicarboxylate + NH4(+)</text>
        <dbReference type="Rhea" id="RHEA:11716"/>
        <dbReference type="ChEBI" id="CHEBI:15377"/>
        <dbReference type="ChEBI" id="CHEBI:28938"/>
        <dbReference type="ChEBI" id="CHEBI:28965"/>
        <dbReference type="ChEBI" id="CHEBI:77450"/>
        <dbReference type="EC" id="3.5.1.3"/>
    </reaction>
</comment>
<sequence length="275" mass="31860">MKSHLHIALMQIDIQWEQIDENLRQISQQLAALPRETEVVFLPEMFATGFSMNAEKLAQPMNGKIVQWMREQAYKHRIILCGSVMIYDQGKYWNRLIWMQPDGNFGTYDKRHLFAYAEEDKHYTSGSRQLIAQVNGWRVALYICYDLRFPVWCAQQPTDDGSAAYDVLAVIASWPASRIEAWDLLLQARALENQAYVIGVNRVGEEPPAKAHASHGIQYPGYSAIVDPAGKWLYRSTHPQPEIITHILSAQHLQQVRKHFPFLRDRDRFTILNHE</sequence>
<dbReference type="EC" id="3.5.1.3" evidence="3"/>
<proteinExistence type="inferred from homology"/>
<evidence type="ECO:0000259" key="6">
    <source>
        <dbReference type="PROSITE" id="PS50263"/>
    </source>
</evidence>
<dbReference type="OrthoDB" id="9811121at2"/>
<dbReference type="InterPro" id="IPR036526">
    <property type="entry name" value="C-N_Hydrolase_sf"/>
</dbReference>
<protein>
    <recommendedName>
        <fullName evidence="5">Omega-amidase YafV</fullName>
        <ecNumber evidence="3">3.5.1.3</ecNumber>
    </recommendedName>
</protein>
<reference evidence="7 8" key="1">
    <citation type="submission" date="2017-11" db="EMBL/GenBank/DDBJ databases">
        <title>Genomic Encyclopedia of Archaeal and Bacterial Type Strains, Phase II (KMG-II): From Individual Species to Whole Genera.</title>
        <authorList>
            <person name="Goeker M."/>
        </authorList>
    </citation>
    <scope>NUCLEOTIDE SEQUENCE [LARGE SCALE GENOMIC DNA]</scope>
    <source>
        <strain evidence="7 8">DSM 27268</strain>
    </source>
</reference>
<dbReference type="Proteomes" id="UP000230000">
    <property type="component" value="Unassembled WGS sequence"/>
</dbReference>
<evidence type="ECO:0000256" key="2">
    <source>
        <dbReference type="ARBA" id="ARBA00022801"/>
    </source>
</evidence>
<dbReference type="Pfam" id="PF00795">
    <property type="entry name" value="CN_hydrolase"/>
    <property type="match status" value="1"/>
</dbReference>
<dbReference type="SUPFAM" id="SSF56317">
    <property type="entry name" value="Carbon-nitrogen hydrolase"/>
    <property type="match status" value="1"/>
</dbReference>
<dbReference type="RefSeq" id="WP_100313415.1">
    <property type="nucleotide sequence ID" value="NZ_PGFG01000001.1"/>
</dbReference>
<accession>A0A2M9CS30</accession>
<name>A0A2M9CS30_9BACT</name>
<keyword evidence="8" id="KW-1185">Reference proteome</keyword>
<evidence type="ECO:0000313" key="8">
    <source>
        <dbReference type="Proteomes" id="UP000230000"/>
    </source>
</evidence>
<dbReference type="InterPro" id="IPR052737">
    <property type="entry name" value="Omega-amidase_YafV"/>
</dbReference>
<dbReference type="EMBL" id="PGFG01000001">
    <property type="protein sequence ID" value="PJJ74713.1"/>
    <property type="molecule type" value="Genomic_DNA"/>
</dbReference>
<evidence type="ECO:0000256" key="5">
    <source>
        <dbReference type="ARBA" id="ARBA00072139"/>
    </source>
</evidence>
<comment type="similarity">
    <text evidence="1">Belongs to the carbon-nitrogen hydrolase superfamily. NIT1/NIT2 family.</text>
</comment>
<dbReference type="GO" id="GO:0106008">
    <property type="term" value="F:2-oxoglutaramate amidase activity"/>
    <property type="evidence" value="ECO:0007669"/>
    <property type="project" value="TreeGrafter"/>
</dbReference>
<dbReference type="FunFam" id="3.60.110.10:FF:000004">
    <property type="entry name" value="Carbon-nitrogen hydrolase"/>
    <property type="match status" value="1"/>
</dbReference>
<comment type="caution">
    <text evidence="7">The sequence shown here is derived from an EMBL/GenBank/DDBJ whole genome shotgun (WGS) entry which is preliminary data.</text>
</comment>
<dbReference type="AlphaFoldDB" id="A0A2M9CS30"/>